<evidence type="ECO:0000313" key="2">
    <source>
        <dbReference type="Proteomes" id="UP000005012"/>
    </source>
</evidence>
<dbReference type="PATRIC" id="fig|1157951.4.peg.417"/>
<protein>
    <recommendedName>
        <fullName evidence="3">Bacteriophage protein</fullName>
    </recommendedName>
</protein>
<reference evidence="1 2" key="1">
    <citation type="journal article" date="2012" name="J. Bacteriol.">
        <title>Complete Genome Sequence of Providencia stuartii Clinical Isolate MRSN 2154.</title>
        <authorList>
            <person name="Clifford R.J."/>
            <person name="Hang J."/>
            <person name="Riley M.C."/>
            <person name="Onmus-Leone F."/>
            <person name="Kuschner R.A."/>
            <person name="Lesho E.P."/>
            <person name="Waterman P.E."/>
        </authorList>
    </citation>
    <scope>NUCLEOTIDE SEQUENCE [LARGE SCALE GENOMIC DNA]</scope>
    <source>
        <strain evidence="1 2">MRSN 2154</strain>
    </source>
</reference>
<reference evidence="2" key="2">
    <citation type="submission" date="2012-04" db="EMBL/GenBank/DDBJ databases">
        <title>Complete genome sequence of Providencia stuartii clinical isolate MRSN 2154.</title>
        <authorList>
            <person name="Clifford R.J."/>
            <person name="Hang J."/>
            <person name="Riley M.C."/>
            <person name="Onmus-Leone F."/>
            <person name="Kuschner R.A."/>
            <person name="Lesho E.P."/>
            <person name="Waterman P.E."/>
        </authorList>
    </citation>
    <scope>NUCLEOTIDE SEQUENCE [LARGE SCALE GENOMIC DNA]</scope>
    <source>
        <strain evidence="2">MRSN 2154</strain>
    </source>
</reference>
<dbReference type="KEGG" id="psi:S70_02095"/>
<proteinExistence type="predicted"/>
<dbReference type="InterPro" id="IPR020288">
    <property type="entry name" value="Sheath_initiator"/>
</dbReference>
<evidence type="ECO:0008006" key="3">
    <source>
        <dbReference type="Google" id="ProtNLM"/>
    </source>
</evidence>
<dbReference type="OrthoDB" id="9812969at2"/>
<dbReference type="Pfam" id="PF10934">
    <property type="entry name" value="Sheath_initiator"/>
    <property type="match status" value="1"/>
</dbReference>
<dbReference type="HOGENOM" id="CLU_142920_1_0_6"/>
<dbReference type="EMBL" id="CP003488">
    <property type="protein sequence ID" value="AFH92314.1"/>
    <property type="molecule type" value="Genomic_DNA"/>
</dbReference>
<dbReference type="AlphaFoldDB" id="A0A140NEZ6"/>
<gene>
    <name evidence="1" type="ordered locus">S70_02095</name>
</gene>
<accession>A0A140NEZ6</accession>
<evidence type="ECO:0000313" key="1">
    <source>
        <dbReference type="EMBL" id="AFH92314.1"/>
    </source>
</evidence>
<organism evidence="1 2">
    <name type="scientific">Providencia stuartii (strain MRSN 2154)</name>
    <dbReference type="NCBI Taxonomy" id="1157951"/>
    <lineage>
        <taxon>Bacteria</taxon>
        <taxon>Pseudomonadati</taxon>
        <taxon>Pseudomonadota</taxon>
        <taxon>Gammaproteobacteria</taxon>
        <taxon>Enterobacterales</taxon>
        <taxon>Morganellaceae</taxon>
        <taxon>Providencia</taxon>
    </lineage>
</organism>
<sequence>MKVRRLDDNHDWCFGRGRADYNIRSEAIAQSVLTRLLSLKQDWFLNREHGIKWFDYLRKNPNLIAMEAEIKASVLNTQGVEQITEFDIQLNPDTRLMAISVTYIDIYGHKKEVMTDAPNY</sequence>
<name>A0A140NEZ6_PROSM</name>
<dbReference type="RefSeq" id="WP_004920995.1">
    <property type="nucleotide sequence ID" value="NC_017731.1"/>
</dbReference>
<dbReference type="Proteomes" id="UP000005012">
    <property type="component" value="Chromosome"/>
</dbReference>